<sequence length="559" mass="61770">MSIGAEQRAVLAEKFETILPHLDERQRRLLLGAEARSIGHGGIRLVAQAAGVRQATVSLGVRELESGEPPLGRTRRPGGGRKRVVDLDPGLRDALLALVEPDVRGDPMSPLRWTTKSTRNLAAELTRQGHRISADTVGDLLREEGFSLQSNTKTLEGKQHPDRDAQFHYLNEQARNHRDDGAPVISVDTKKKELVGLFKNNGREWEPKGEPVQVDTHDFPDRDLGKAVPYGIYDVTANTGWVNVGTDHDTAAFAVESIRRWWNGAGRTAYPTVGRLLITADAGGSNGYRTRTWKTELAQFATESGLAITVCHLPPGTSKWNRIEHRLFSHITMNWRGRPLTSHEVIVQSIAATTTKTGLTVHAELDTGRYPTGIQVSDKDIDALPITRHHFHGDWNYTLHPQLPEEATTTNNAAGQGLANTSHQLTLRSLQDPELTGMTHQQLSELIDTLTPAMELQREHVLRTRRGRERLVAPGTGAKAKLTPAERVLVTVLHLRKIAPMDLLAQLFGVTTPTISRASQEVRPLLEAHDHPISASTARFRTPSDIAAFLNHSKIKKAF</sequence>
<feature type="domain" description="Transposase Helix-turn-helix" evidence="1">
    <location>
        <begin position="481"/>
        <end position="528"/>
    </location>
</feature>
<proteinExistence type="predicted"/>
<evidence type="ECO:0000313" key="3">
    <source>
        <dbReference type="Proteomes" id="UP001354649"/>
    </source>
</evidence>
<evidence type="ECO:0000313" key="2">
    <source>
        <dbReference type="EMBL" id="MEE4589151.1"/>
    </source>
</evidence>
<gene>
    <name evidence="2" type="ORF">V2K49_40015</name>
</gene>
<evidence type="ECO:0000259" key="1">
    <source>
        <dbReference type="Pfam" id="PF13613"/>
    </source>
</evidence>
<dbReference type="EMBL" id="JAZBJQ010000043">
    <property type="protein sequence ID" value="MEE4589151.1"/>
    <property type="molecule type" value="Genomic_DNA"/>
</dbReference>
<organism evidence="2 3">
    <name type="scientific">Streptomyces antimycoticus</name>
    <dbReference type="NCBI Taxonomy" id="68175"/>
    <lineage>
        <taxon>Bacteria</taxon>
        <taxon>Bacillati</taxon>
        <taxon>Actinomycetota</taxon>
        <taxon>Actinomycetes</taxon>
        <taxon>Kitasatosporales</taxon>
        <taxon>Streptomycetaceae</taxon>
        <taxon>Streptomyces</taxon>
        <taxon>Streptomyces violaceusniger group</taxon>
    </lineage>
</organism>
<dbReference type="AlphaFoldDB" id="A0ABD5JL39"/>
<dbReference type="InterPro" id="IPR027805">
    <property type="entry name" value="Transposase_HTH_dom"/>
</dbReference>
<name>A0ABD5JL39_9ACTN</name>
<dbReference type="NCBIfam" id="NF033519">
    <property type="entry name" value="transpos_ISAzo13"/>
    <property type="match status" value="1"/>
</dbReference>
<dbReference type="Pfam" id="PF07592">
    <property type="entry name" value="DDE_Tnp_ISAZ013"/>
    <property type="match status" value="1"/>
</dbReference>
<protein>
    <submittedName>
        <fullName evidence="2">ISAzo13 family transposase</fullName>
    </submittedName>
</protein>
<accession>A0ABD5JL39</accession>
<comment type="caution">
    <text evidence="2">The sequence shown here is derived from an EMBL/GenBank/DDBJ whole genome shotgun (WGS) entry which is preliminary data.</text>
</comment>
<dbReference type="Pfam" id="PF13613">
    <property type="entry name" value="HTH_Tnp_4"/>
    <property type="match status" value="1"/>
</dbReference>
<reference evidence="2 3" key="1">
    <citation type="submission" date="2023-11" db="EMBL/GenBank/DDBJ databases">
        <title>30 novel species of actinomycetes from the DSMZ collection.</title>
        <authorList>
            <person name="Nouioui I."/>
        </authorList>
    </citation>
    <scope>NUCLEOTIDE SEQUENCE [LARGE SCALE GENOMIC DNA]</scope>
    <source>
        <strain evidence="2 3">DSM 41602</strain>
    </source>
</reference>
<dbReference type="Proteomes" id="UP001354649">
    <property type="component" value="Unassembled WGS sequence"/>
</dbReference>
<dbReference type="InterPro" id="IPR011518">
    <property type="entry name" value="Transposase_36"/>
</dbReference>